<organism evidence="1 2">
    <name type="scientific">Salmonella arizonae (strain ATCC BAA-731 / CDC346-86 / RSK2980)</name>
    <dbReference type="NCBI Taxonomy" id="41514"/>
    <lineage>
        <taxon>Bacteria</taxon>
        <taxon>Pseudomonadati</taxon>
        <taxon>Pseudomonadota</taxon>
        <taxon>Gammaproteobacteria</taxon>
        <taxon>Enterobacterales</taxon>
        <taxon>Enterobacteriaceae</taxon>
        <taxon>Salmonella</taxon>
    </lineage>
</organism>
<dbReference type="Proteomes" id="UP000002084">
    <property type="component" value="Chromosome"/>
</dbReference>
<dbReference type="AlphaFoldDB" id="A9MRS8"/>
<dbReference type="EMBL" id="CP000880">
    <property type="protein sequence ID" value="ABX21381.1"/>
    <property type="molecule type" value="Genomic_DNA"/>
</dbReference>
<reference evidence="1 2" key="1">
    <citation type="submission" date="2007-11" db="EMBL/GenBank/DDBJ databases">
        <authorList>
            <consortium name="The Salmonella enterica serovar Arizonae Genome Sequencing Project"/>
            <person name="McClelland M."/>
            <person name="Sanderson E.K."/>
            <person name="Porwollik S."/>
            <person name="Spieth J."/>
            <person name="Clifton W.S."/>
            <person name="Fulton R."/>
            <person name="Chunyan W."/>
            <person name="Wollam A."/>
            <person name="Shah N."/>
            <person name="Pepin K."/>
            <person name="Bhonagiri V."/>
            <person name="Nash W."/>
            <person name="Johnson M."/>
            <person name="Thiruvilangam P."/>
            <person name="Wilson R."/>
        </authorList>
    </citation>
    <scope>NUCLEOTIDE SEQUENCE [LARGE SCALE GENOMIC DNA]</scope>
    <source>
        <strain evidence="2">ATCC BAA-731 / CDC346-86 / RSK2980</strain>
    </source>
</reference>
<keyword evidence="2" id="KW-1185">Reference proteome</keyword>
<dbReference type="KEGG" id="ses:SARI_01485"/>
<accession>A9MRS8</accession>
<dbReference type="HOGENOM" id="CLU_2994035_0_0_6"/>
<gene>
    <name evidence="1" type="ordered locus">SARI_01485</name>
</gene>
<sequence length="57" mass="6599">MIHWLSYKNQQFGSKRIWQQILQNHGIVLSGYVGKKVPAGYVAMVLMYCDLITGEKR</sequence>
<proteinExistence type="predicted"/>
<evidence type="ECO:0000313" key="1">
    <source>
        <dbReference type="EMBL" id="ABX21381.1"/>
    </source>
</evidence>
<protein>
    <submittedName>
        <fullName evidence="1">Uncharacterized protein</fullName>
    </submittedName>
</protein>
<evidence type="ECO:0000313" key="2">
    <source>
        <dbReference type="Proteomes" id="UP000002084"/>
    </source>
</evidence>
<name>A9MRS8_SALAR</name>